<evidence type="ECO:0000313" key="13">
    <source>
        <dbReference type="RefSeq" id="XP_022419223.1"/>
    </source>
</evidence>
<comment type="subcellular location">
    <subcellularLocation>
        <location evidence="1">Cell membrane</location>
        <topology evidence="1">Multi-pass membrane protein</topology>
    </subcellularLocation>
</comment>
<dbReference type="KEGG" id="dle:111169363"/>
<dbReference type="Pfam" id="PF00001">
    <property type="entry name" value="7tm_1"/>
    <property type="match status" value="1"/>
</dbReference>
<feature type="transmembrane region" description="Helical" evidence="10">
    <location>
        <begin position="234"/>
        <end position="258"/>
    </location>
</feature>
<dbReference type="RefSeq" id="XP_022419223.1">
    <property type="nucleotide sequence ID" value="XM_022563515.2"/>
</dbReference>
<dbReference type="InterPro" id="IPR047143">
    <property type="entry name" value="GPER1-like"/>
</dbReference>
<evidence type="ECO:0000256" key="7">
    <source>
        <dbReference type="ARBA" id="ARBA00023170"/>
    </source>
</evidence>
<dbReference type="GO" id="GO:0005886">
    <property type="term" value="C:plasma membrane"/>
    <property type="evidence" value="ECO:0007669"/>
    <property type="project" value="UniProtKB-SubCell"/>
</dbReference>
<sequence>MPVPACGAASHFSAGPGHWGRPARSPGPGPHAGRADDQGSAVLPLASLQSPRQHACTRQARPCSVDRGWLQPWLGTPAAEERRPQAGVREQLGCLSVDVHTPVCSPGPVEGKSRRVPGWRPGSQPGRREPAMWSCPLNGTGGEDQLPCQHVQRALSALSLLYLLVGVPLGLGYNALLLLVNLHDPGGMTMPDVYFANMAAAGLVLGALAPAHLLGPGAASWAVWDAGSEVHVTLLVLFNVAALVTLYSTALLALDCYIERALPRTYMSSVYNTRHVCGFVWGGALLTGFSSLLFYICSHVAARLAECSQVRHTEAADAIMLLSGYLVPVLAVLYALVLLTRIRKEDTPLDRDAGQPDPSAHRLLVATVCAQFGLWTPHYLTLLGRTVLAARGRPADGHHLGALLLAKDLSRFLAFASSAVVPLLYRHMDRNFPGKLRRLRKKLQRGHQSCSLDEAGTQPAMA</sequence>
<dbReference type="PANTHER" id="PTHR24226">
    <property type="entry name" value="G-PROTEIN COUPLED RECEPTOR 182 AND ESTROGEN RECEPTOR 1"/>
    <property type="match status" value="1"/>
</dbReference>
<evidence type="ECO:0000256" key="2">
    <source>
        <dbReference type="ARBA" id="ARBA00022475"/>
    </source>
</evidence>
<feature type="transmembrane region" description="Helical" evidence="10">
    <location>
        <begin position="322"/>
        <end position="342"/>
    </location>
</feature>
<feature type="region of interest" description="Disordered" evidence="9">
    <location>
        <begin position="106"/>
        <end position="130"/>
    </location>
</feature>
<dbReference type="InParanoid" id="A0A2Y9MPZ1"/>
<proteinExistence type="predicted"/>
<evidence type="ECO:0000256" key="10">
    <source>
        <dbReference type="SAM" id="Phobius"/>
    </source>
</evidence>
<dbReference type="PROSITE" id="PS50262">
    <property type="entry name" value="G_PROTEIN_RECEP_F1_2"/>
    <property type="match status" value="1"/>
</dbReference>
<dbReference type="GeneID" id="111169363"/>
<keyword evidence="2" id="KW-1003">Cell membrane</keyword>
<evidence type="ECO:0000256" key="8">
    <source>
        <dbReference type="ARBA" id="ARBA00023224"/>
    </source>
</evidence>
<dbReference type="InterPro" id="IPR000276">
    <property type="entry name" value="GPCR_Rhodpsn"/>
</dbReference>
<feature type="region of interest" description="Disordered" evidence="9">
    <location>
        <begin position="1"/>
        <end position="38"/>
    </location>
</feature>
<feature type="transmembrane region" description="Helical" evidence="10">
    <location>
        <begin position="194"/>
        <end position="214"/>
    </location>
</feature>
<evidence type="ECO:0000256" key="5">
    <source>
        <dbReference type="ARBA" id="ARBA00023040"/>
    </source>
</evidence>
<feature type="domain" description="G-protein coupled receptors family 1 profile" evidence="11">
    <location>
        <begin position="173"/>
        <end position="425"/>
    </location>
</feature>
<dbReference type="InterPro" id="IPR037487">
    <property type="entry name" value="GPR146"/>
</dbReference>
<accession>A0A2Y9MPZ1</accession>
<evidence type="ECO:0000256" key="1">
    <source>
        <dbReference type="ARBA" id="ARBA00004651"/>
    </source>
</evidence>
<dbReference type="InterPro" id="IPR017452">
    <property type="entry name" value="GPCR_Rhodpsn_7TM"/>
</dbReference>
<keyword evidence="6 10" id="KW-0472">Membrane</keyword>
<dbReference type="GO" id="GO:0004930">
    <property type="term" value="F:G protein-coupled receptor activity"/>
    <property type="evidence" value="ECO:0007669"/>
    <property type="project" value="UniProtKB-KW"/>
</dbReference>
<evidence type="ECO:0000256" key="3">
    <source>
        <dbReference type="ARBA" id="ARBA00022692"/>
    </source>
</evidence>
<dbReference type="Proteomes" id="UP000248483">
    <property type="component" value="Unplaced"/>
</dbReference>
<dbReference type="PANTHER" id="PTHR24226:SF3">
    <property type="entry name" value="G-PROTEIN COUPLED RECEPTOR 146-RELATED"/>
    <property type="match status" value="1"/>
</dbReference>
<dbReference type="STRING" id="9749.A0A2Y9MPZ1"/>
<keyword evidence="3 10" id="KW-0812">Transmembrane</keyword>
<evidence type="ECO:0000256" key="4">
    <source>
        <dbReference type="ARBA" id="ARBA00022989"/>
    </source>
</evidence>
<gene>
    <name evidence="13" type="primary">GPR146</name>
</gene>
<dbReference type="Gene3D" id="1.20.1070.10">
    <property type="entry name" value="Rhodopsin 7-helix transmembrane proteins"/>
    <property type="match status" value="1"/>
</dbReference>
<evidence type="ECO:0000313" key="12">
    <source>
        <dbReference type="Proteomes" id="UP000248483"/>
    </source>
</evidence>
<reference evidence="13" key="1">
    <citation type="submission" date="2025-08" db="UniProtKB">
        <authorList>
            <consortium name="RefSeq"/>
        </authorList>
    </citation>
    <scope>IDENTIFICATION</scope>
    <source>
        <tissue evidence="13">Blood</tissue>
    </source>
</reference>
<dbReference type="SUPFAM" id="SSF81321">
    <property type="entry name" value="Family A G protein-coupled receptor-like"/>
    <property type="match status" value="1"/>
</dbReference>
<dbReference type="AlphaFoldDB" id="A0A2Y9MPZ1"/>
<dbReference type="CTD" id="115330"/>
<keyword evidence="4 10" id="KW-1133">Transmembrane helix</keyword>
<feature type="transmembrane region" description="Helical" evidence="10">
    <location>
        <begin position="279"/>
        <end position="302"/>
    </location>
</feature>
<evidence type="ECO:0000256" key="9">
    <source>
        <dbReference type="SAM" id="MobiDB-lite"/>
    </source>
</evidence>
<evidence type="ECO:0000256" key="6">
    <source>
        <dbReference type="ARBA" id="ARBA00023136"/>
    </source>
</evidence>
<dbReference type="PRINTS" id="PR00237">
    <property type="entry name" value="GPCRRHODOPSN"/>
</dbReference>
<protein>
    <submittedName>
        <fullName evidence="13">Probable G-protein coupled receptor 146 isoform X1</fullName>
    </submittedName>
</protein>
<keyword evidence="8" id="KW-0807">Transducer</keyword>
<keyword evidence="12" id="KW-1185">Reference proteome</keyword>
<evidence type="ECO:0000259" key="11">
    <source>
        <dbReference type="PROSITE" id="PS50262"/>
    </source>
</evidence>
<organism evidence="12 13">
    <name type="scientific">Delphinapterus leucas</name>
    <name type="common">Beluga whale</name>
    <dbReference type="NCBI Taxonomy" id="9749"/>
    <lineage>
        <taxon>Eukaryota</taxon>
        <taxon>Metazoa</taxon>
        <taxon>Chordata</taxon>
        <taxon>Craniata</taxon>
        <taxon>Vertebrata</taxon>
        <taxon>Euteleostomi</taxon>
        <taxon>Mammalia</taxon>
        <taxon>Eutheria</taxon>
        <taxon>Laurasiatheria</taxon>
        <taxon>Artiodactyla</taxon>
        <taxon>Whippomorpha</taxon>
        <taxon>Cetacea</taxon>
        <taxon>Odontoceti</taxon>
        <taxon>Monodontidae</taxon>
        <taxon>Delphinapterus</taxon>
    </lineage>
</organism>
<name>A0A2Y9MPZ1_DELLE</name>
<keyword evidence="7 13" id="KW-0675">Receptor</keyword>
<feature type="transmembrane region" description="Helical" evidence="10">
    <location>
        <begin position="160"/>
        <end position="182"/>
    </location>
</feature>
<dbReference type="CDD" id="cd14990">
    <property type="entry name" value="7tmA_GPR146"/>
    <property type="match status" value="1"/>
</dbReference>
<keyword evidence="5" id="KW-0297">G-protein coupled receptor</keyword>